<name>A0A918QIE4_9ACTN</name>
<feature type="region of interest" description="Disordered" evidence="1">
    <location>
        <begin position="1"/>
        <end position="23"/>
    </location>
</feature>
<dbReference type="EMBL" id="BMWG01000020">
    <property type="protein sequence ID" value="GGZ50585.1"/>
    <property type="molecule type" value="Genomic_DNA"/>
</dbReference>
<dbReference type="Proteomes" id="UP000630936">
    <property type="component" value="Unassembled WGS sequence"/>
</dbReference>
<dbReference type="GO" id="GO:0006508">
    <property type="term" value="P:proteolysis"/>
    <property type="evidence" value="ECO:0007669"/>
    <property type="project" value="InterPro"/>
</dbReference>
<dbReference type="Gene3D" id="3.30.750.44">
    <property type="match status" value="1"/>
</dbReference>
<protein>
    <submittedName>
        <fullName evidence="3">Peptidase</fullName>
    </submittedName>
</protein>
<dbReference type="SMART" id="SM00245">
    <property type="entry name" value="TSPc"/>
    <property type="match status" value="1"/>
</dbReference>
<accession>A0A918QIE4</accession>
<feature type="domain" description="Tail specific protease" evidence="2">
    <location>
        <begin position="253"/>
        <end position="473"/>
    </location>
</feature>
<dbReference type="PANTHER" id="PTHR11261">
    <property type="entry name" value="INTERPHOTORECEPTOR RETINOID-BINDING PROTEIN"/>
    <property type="match status" value="1"/>
</dbReference>
<dbReference type="RefSeq" id="WP_190125549.1">
    <property type="nucleotide sequence ID" value="NZ_BMWG01000020.1"/>
</dbReference>
<feature type="compositionally biased region" description="Basic residues" evidence="1">
    <location>
        <begin position="13"/>
        <end position="23"/>
    </location>
</feature>
<dbReference type="Pfam" id="PF14684">
    <property type="entry name" value="Tricorn_C1"/>
    <property type="match status" value="1"/>
</dbReference>
<evidence type="ECO:0000256" key="1">
    <source>
        <dbReference type="SAM" id="MobiDB-lite"/>
    </source>
</evidence>
<dbReference type="Gene3D" id="3.90.226.10">
    <property type="entry name" value="2-enoyl-CoA Hydratase, Chain A, domain 1"/>
    <property type="match status" value="1"/>
</dbReference>
<dbReference type="InterPro" id="IPR005151">
    <property type="entry name" value="Tail-specific_protease"/>
</dbReference>
<dbReference type="CDD" id="cd07563">
    <property type="entry name" value="Peptidase_S41_IRBP"/>
    <property type="match status" value="1"/>
</dbReference>
<dbReference type="GO" id="GO:0008236">
    <property type="term" value="F:serine-type peptidase activity"/>
    <property type="evidence" value="ECO:0007669"/>
    <property type="project" value="InterPro"/>
</dbReference>
<dbReference type="Pfam" id="PF03572">
    <property type="entry name" value="Peptidase_S41"/>
    <property type="match status" value="1"/>
</dbReference>
<gene>
    <name evidence="3" type="ORF">GCM10010387_51040</name>
</gene>
<reference evidence="3" key="1">
    <citation type="journal article" date="2014" name="Int. J. Syst. Evol. Microbiol.">
        <title>Complete genome sequence of Corynebacterium casei LMG S-19264T (=DSM 44701T), isolated from a smear-ripened cheese.</title>
        <authorList>
            <consortium name="US DOE Joint Genome Institute (JGI-PGF)"/>
            <person name="Walter F."/>
            <person name="Albersmeier A."/>
            <person name="Kalinowski J."/>
            <person name="Ruckert C."/>
        </authorList>
    </citation>
    <scope>NUCLEOTIDE SEQUENCE</scope>
    <source>
        <strain evidence="3">JCM 4988</strain>
    </source>
</reference>
<evidence type="ECO:0000313" key="4">
    <source>
        <dbReference type="Proteomes" id="UP000630936"/>
    </source>
</evidence>
<dbReference type="AlphaFoldDB" id="A0A918QIE4"/>
<keyword evidence="4" id="KW-1185">Reference proteome</keyword>
<evidence type="ECO:0000259" key="2">
    <source>
        <dbReference type="SMART" id="SM00245"/>
    </source>
</evidence>
<proteinExistence type="predicted"/>
<comment type="caution">
    <text evidence="3">The sequence shown here is derived from an EMBL/GenBank/DDBJ whole genome shotgun (WGS) entry which is preliminary data.</text>
</comment>
<reference evidence="3" key="2">
    <citation type="submission" date="2020-09" db="EMBL/GenBank/DDBJ databases">
        <authorList>
            <person name="Sun Q."/>
            <person name="Ohkuma M."/>
        </authorList>
    </citation>
    <scope>NUCLEOTIDE SEQUENCE</scope>
    <source>
        <strain evidence="3">JCM 4988</strain>
    </source>
</reference>
<dbReference type="SUPFAM" id="SSF52096">
    <property type="entry name" value="ClpP/crotonase"/>
    <property type="match status" value="1"/>
</dbReference>
<dbReference type="InterPro" id="IPR029045">
    <property type="entry name" value="ClpP/crotonase-like_dom_sf"/>
</dbReference>
<dbReference type="InterPro" id="IPR028204">
    <property type="entry name" value="Tricorn_C1"/>
</dbReference>
<dbReference type="PANTHER" id="PTHR11261:SF3">
    <property type="entry name" value="RETINOL-BINDING PROTEIN 3"/>
    <property type="match status" value="1"/>
</dbReference>
<organism evidence="3 4">
    <name type="scientific">Streptomyces inusitatus</name>
    <dbReference type="NCBI Taxonomy" id="68221"/>
    <lineage>
        <taxon>Bacteria</taxon>
        <taxon>Bacillati</taxon>
        <taxon>Actinomycetota</taxon>
        <taxon>Actinomycetes</taxon>
        <taxon>Kitasatosporales</taxon>
        <taxon>Streptomycetaceae</taxon>
        <taxon>Streptomyces</taxon>
    </lineage>
</organism>
<evidence type="ECO:0000313" key="3">
    <source>
        <dbReference type="EMBL" id="GGZ50585.1"/>
    </source>
</evidence>
<sequence>MVTSVTPAGRGGPGRRRSGRRAGRGVFMAAGTALALAGSVGTAAAAPPVPETRSAGRAGGPADGVWEVDGYGMSVVIADGVLRGWDTTAISCLPGTTARQTGRPGPGGTVRFEVDGIVLTVRPGPGDRASLSLDAAVDTRRMRRVEALPERCGRAPEKDPVATFDVFWQTFEENYAFFAARGVDWDAARAKYRPRVHAGTSPGELFDILSEMVTPLRDGHVALAANTPELTRFFQTGRPGTADPSKEYDDLVKEFVERRDLGGKPLREYANGAIGYADLPGGIGYLRISRFVAYTAGAPAYAADSPELARVLDRIITRARTSGPGAWRGLIVDVRVNGGGFDGLGLQIASRLTDRPYAAFAKQARNDPHDDTRFTRRQTLRVKPAAGVPRYTGPVALLTGGATVSAGETFTQALSERPSPTTRIGENTQGIFSDTLGRSLPNGWQFALSNEKYTNPRGFSFEGPGIPPHLATPVFTKEEFAADRDSAFDRARKLLGRRP</sequence>